<dbReference type="InterPro" id="IPR051615">
    <property type="entry name" value="Transcr_Regulatory_Elem"/>
</dbReference>
<protein>
    <recommendedName>
        <fullName evidence="9">Xylanolytic transcriptional activator regulatory domain-containing protein</fullName>
    </recommendedName>
</protein>
<feature type="domain" description="Xylanolytic transcriptional activator regulatory" evidence="9">
    <location>
        <begin position="333"/>
        <end position="412"/>
    </location>
</feature>
<keyword evidence="3" id="KW-0862">Zinc</keyword>
<evidence type="ECO:0000256" key="2">
    <source>
        <dbReference type="ARBA" id="ARBA00022723"/>
    </source>
</evidence>
<evidence type="ECO:0000256" key="4">
    <source>
        <dbReference type="ARBA" id="ARBA00023015"/>
    </source>
</evidence>
<evidence type="ECO:0000256" key="5">
    <source>
        <dbReference type="ARBA" id="ARBA00023125"/>
    </source>
</evidence>
<dbReference type="GO" id="GO:0006351">
    <property type="term" value="P:DNA-templated transcription"/>
    <property type="evidence" value="ECO:0007669"/>
    <property type="project" value="InterPro"/>
</dbReference>
<keyword evidence="4" id="KW-0805">Transcription regulation</keyword>
<name>A0A178DDW0_9EURO</name>
<keyword evidence="6" id="KW-0804">Transcription</keyword>
<dbReference type="EMBL" id="LVCJ01000003">
    <property type="protein sequence ID" value="OAL39842.1"/>
    <property type="molecule type" value="Genomic_DNA"/>
</dbReference>
<dbReference type="InterPro" id="IPR036864">
    <property type="entry name" value="Zn2-C6_fun-type_DNA-bd_sf"/>
</dbReference>
<dbReference type="Pfam" id="PF00172">
    <property type="entry name" value="Zn_clus"/>
    <property type="match status" value="1"/>
</dbReference>
<dbReference type="InterPro" id="IPR007219">
    <property type="entry name" value="XnlR_reg_dom"/>
</dbReference>
<keyword evidence="5" id="KW-0238">DNA-binding</keyword>
<feature type="region of interest" description="Disordered" evidence="8">
    <location>
        <begin position="40"/>
        <end position="60"/>
    </location>
</feature>
<evidence type="ECO:0000256" key="7">
    <source>
        <dbReference type="ARBA" id="ARBA00023242"/>
    </source>
</evidence>
<gene>
    <name evidence="10" type="ORF">AYO20_00754</name>
</gene>
<accession>A0A178DDW0</accession>
<dbReference type="Pfam" id="PF04082">
    <property type="entry name" value="Fungal_trans"/>
    <property type="match status" value="1"/>
</dbReference>
<evidence type="ECO:0000256" key="3">
    <source>
        <dbReference type="ARBA" id="ARBA00022833"/>
    </source>
</evidence>
<evidence type="ECO:0000256" key="6">
    <source>
        <dbReference type="ARBA" id="ARBA00023163"/>
    </source>
</evidence>
<dbReference type="Proteomes" id="UP000185904">
    <property type="component" value="Unassembled WGS sequence"/>
</dbReference>
<evidence type="ECO:0000313" key="10">
    <source>
        <dbReference type="EMBL" id="OAL39842.1"/>
    </source>
</evidence>
<dbReference type="GO" id="GO:0003677">
    <property type="term" value="F:DNA binding"/>
    <property type="evidence" value="ECO:0007669"/>
    <property type="project" value="UniProtKB-KW"/>
</dbReference>
<evidence type="ECO:0000256" key="8">
    <source>
        <dbReference type="SAM" id="MobiDB-lite"/>
    </source>
</evidence>
<dbReference type="GO" id="GO:0008270">
    <property type="term" value="F:zinc ion binding"/>
    <property type="evidence" value="ECO:0007669"/>
    <property type="project" value="InterPro"/>
</dbReference>
<comment type="caution">
    <text evidence="10">The sequence shown here is derived from an EMBL/GenBank/DDBJ whole genome shotgun (WGS) entry which is preliminary data.</text>
</comment>
<keyword evidence="11" id="KW-1185">Reference proteome</keyword>
<dbReference type="GeneID" id="34584180"/>
<keyword evidence="7" id="KW-0539">Nucleus</keyword>
<dbReference type="PANTHER" id="PTHR31313">
    <property type="entry name" value="TY1 ENHANCER ACTIVATOR"/>
    <property type="match status" value="1"/>
</dbReference>
<dbReference type="CDD" id="cd12148">
    <property type="entry name" value="fungal_TF_MHR"/>
    <property type="match status" value="1"/>
</dbReference>
<sequence>MVVRCSGGFQQQIAYEYITPLADTHIRPSTPNVSKAYKAASVGSMHDMPPEKKPEQTQCDGQLPECSTCARLGKQCEYPYETEKRKPPTKHYVEALHARIKSLERQLHACQQHGSLSTALDFVNISPGVAPTLGGEDARPAQSHTRELDLWPTTERGPLDELTETAGQLDIAEDGHLRFFGAPSYFNLLKSAPSLTTRSTEQDDLDLTMQPNTIDVDLSYEMQTHLLNLFWRWQNPWQYLIHRQAFCRAFESRLYNEYCTPLLLRCVLALASRYCDHPGPRLDPRDANTAGDLLAAQAKDILSVEIEHPSTSTTAALAILALREMSVNKETLGWIYIGMAVRIAYNLGLNLDCQKWVHLGKITEEQSEIRRITWNVFVRLTTFRLFNIGLGRPSMIRESDITAPKPTLLKEEEFTPWTSIEGGESTQPLASHCVTNLRYMTTIFQLASPTLDRIYGPNSELSFSEKQEMATKTHVTLTEQYSNLPSILKLPHSTKTALPAHIYSLHLQYHTVIILLHRPFLRREEQLASFPDLDPLSHRHICTSSAEAVSSILRAYRTNYTLRRIPISTVHAVGTASVILLLNATSNDTEISRAAIRLLKFNMACLQEMSTAWSWSLRAIRSLQILAEKWAVNEKLHAQNSHKAENLMPTGLAMHELDIGGSGADNDNSSNTTHAPIGTTAAAAFETSPDNIDWLLSFDSVFSDPQMDYGFFDQDIWGMDVP</sequence>
<dbReference type="SMART" id="SM00906">
    <property type="entry name" value="Fungal_trans"/>
    <property type="match status" value="1"/>
</dbReference>
<dbReference type="InterPro" id="IPR001138">
    <property type="entry name" value="Zn2Cys6_DnaBD"/>
</dbReference>
<proteinExistence type="predicted"/>
<evidence type="ECO:0000259" key="9">
    <source>
        <dbReference type="SMART" id="SM00906"/>
    </source>
</evidence>
<keyword evidence="2" id="KW-0479">Metal-binding</keyword>
<dbReference type="GO" id="GO:0000981">
    <property type="term" value="F:DNA-binding transcription factor activity, RNA polymerase II-specific"/>
    <property type="evidence" value="ECO:0007669"/>
    <property type="project" value="InterPro"/>
</dbReference>
<dbReference type="AlphaFoldDB" id="A0A178DDW0"/>
<evidence type="ECO:0000256" key="1">
    <source>
        <dbReference type="ARBA" id="ARBA00004123"/>
    </source>
</evidence>
<organism evidence="10 11">
    <name type="scientific">Fonsecaea nubica</name>
    <dbReference type="NCBI Taxonomy" id="856822"/>
    <lineage>
        <taxon>Eukaryota</taxon>
        <taxon>Fungi</taxon>
        <taxon>Dikarya</taxon>
        <taxon>Ascomycota</taxon>
        <taxon>Pezizomycotina</taxon>
        <taxon>Eurotiomycetes</taxon>
        <taxon>Chaetothyriomycetidae</taxon>
        <taxon>Chaetothyriales</taxon>
        <taxon>Herpotrichiellaceae</taxon>
        <taxon>Fonsecaea</taxon>
    </lineage>
</organism>
<dbReference type="Gene3D" id="4.10.240.10">
    <property type="entry name" value="Zn(2)-C6 fungal-type DNA-binding domain"/>
    <property type="match status" value="1"/>
</dbReference>
<dbReference type="GO" id="GO:0005634">
    <property type="term" value="C:nucleus"/>
    <property type="evidence" value="ECO:0007669"/>
    <property type="project" value="UniProtKB-SubCell"/>
</dbReference>
<reference evidence="10 11" key="1">
    <citation type="submission" date="2016-03" db="EMBL/GenBank/DDBJ databases">
        <title>The draft genome sequence of Fonsecaea nubica causative agent of cutaneous subcutaneous infection in human host.</title>
        <authorList>
            <person name="Costa F."/>
            <person name="Sybren D.H."/>
            <person name="Raittz R.T."/>
            <person name="Weiss V.A."/>
            <person name="Leao A.C."/>
            <person name="Gomes R."/>
            <person name="De Souza E.M."/>
            <person name="Pedrosa F.O."/>
            <person name="Steffens M.B."/>
            <person name="Bombassaro A."/>
            <person name="Tadra-Sfeir M.Z."/>
            <person name="Moreno L.F."/>
            <person name="Najafzadeh M.J."/>
            <person name="Felipe M.S."/>
            <person name="Teixeira M."/>
            <person name="Sun J."/>
            <person name="Xi L."/>
            <person name="Castro M.A."/>
            <person name="Vicente V.A."/>
        </authorList>
    </citation>
    <scope>NUCLEOTIDE SEQUENCE [LARGE SCALE GENOMIC DNA]</scope>
    <source>
        <strain evidence="10 11">CBS 269.64</strain>
    </source>
</reference>
<comment type="subcellular location">
    <subcellularLocation>
        <location evidence="1">Nucleus</location>
    </subcellularLocation>
</comment>
<dbReference type="CDD" id="cd00067">
    <property type="entry name" value="GAL4"/>
    <property type="match status" value="1"/>
</dbReference>
<dbReference type="PANTHER" id="PTHR31313:SF83">
    <property type="entry name" value="ZN(II)2CYS6 TRANSCRIPTION FACTOR (EUROFUNG)"/>
    <property type="match status" value="1"/>
</dbReference>
<dbReference type="OrthoDB" id="2154091at2759"/>
<dbReference type="RefSeq" id="XP_022504854.1">
    <property type="nucleotide sequence ID" value="XM_022639063.1"/>
</dbReference>
<evidence type="ECO:0000313" key="11">
    <source>
        <dbReference type="Proteomes" id="UP000185904"/>
    </source>
</evidence>